<protein>
    <submittedName>
        <fullName evidence="1">Uncharacterized protein</fullName>
    </submittedName>
</protein>
<accession>A0A1L7VW84</accession>
<dbReference type="GeneID" id="42059326"/>
<dbReference type="AlphaFoldDB" id="A0A1L7VW84"/>
<organism evidence="1 2">
    <name type="scientific">Fusarium proliferatum (strain ET1)</name>
    <name type="common">Orchid endophyte fungus</name>
    <dbReference type="NCBI Taxonomy" id="1227346"/>
    <lineage>
        <taxon>Eukaryota</taxon>
        <taxon>Fungi</taxon>
        <taxon>Dikarya</taxon>
        <taxon>Ascomycota</taxon>
        <taxon>Pezizomycotina</taxon>
        <taxon>Sordariomycetes</taxon>
        <taxon>Hypocreomycetidae</taxon>
        <taxon>Hypocreales</taxon>
        <taxon>Nectriaceae</taxon>
        <taxon>Fusarium</taxon>
        <taxon>Fusarium fujikuroi species complex</taxon>
    </lineage>
</organism>
<gene>
    <name evidence="1" type="ORF">FPRO_14468</name>
</gene>
<keyword evidence="2" id="KW-1185">Reference proteome</keyword>
<reference evidence="2" key="1">
    <citation type="journal article" date="2016" name="Genome Biol. Evol.">
        <title>Comparative 'omics' of the Fusarium fujikuroi species complex highlights differences in genetic potential and metabolite synthesis.</title>
        <authorList>
            <person name="Niehaus E.-M."/>
            <person name="Muensterkoetter M."/>
            <person name="Proctor R.H."/>
            <person name="Brown D.W."/>
            <person name="Sharon A."/>
            <person name="Idan Y."/>
            <person name="Oren-Young L."/>
            <person name="Sieber C.M."/>
            <person name="Novak O."/>
            <person name="Pencik A."/>
            <person name="Tarkowska D."/>
            <person name="Hromadova K."/>
            <person name="Freeman S."/>
            <person name="Maymon M."/>
            <person name="Elazar M."/>
            <person name="Youssef S.A."/>
            <person name="El-Shabrawy E.S.M."/>
            <person name="Shalaby A.B.A."/>
            <person name="Houterman P."/>
            <person name="Brock N.L."/>
            <person name="Burkhardt I."/>
            <person name="Tsavkelova E.A."/>
            <person name="Dickschat J.S."/>
            <person name="Galuszka P."/>
            <person name="Gueldener U."/>
            <person name="Tudzynski B."/>
        </authorList>
    </citation>
    <scope>NUCLEOTIDE SEQUENCE [LARGE SCALE GENOMIC DNA]</scope>
    <source>
        <strain evidence="2">ET1</strain>
    </source>
</reference>
<name>A0A1L7VW84_FUSPR</name>
<dbReference type="Proteomes" id="UP000183971">
    <property type="component" value="Unassembled WGS sequence"/>
</dbReference>
<dbReference type="VEuPathDB" id="FungiDB:FPRO_14468"/>
<sequence length="154" mass="17027">MAIARAGQIPLYMRACGPTTTSHALLYLSVKDLDEFRYITYLPNWDQRTKANTSLPHLSCGIPVELALFSTLSGTTCLSLADGFLFTNRFYHIGLTPEFQGGSFLYLDRGKKTHSGGGWGAYSSEVQLERAADWLTIRRLLVLGLPAKHDEKAG</sequence>
<evidence type="ECO:0000313" key="1">
    <source>
        <dbReference type="EMBL" id="CZR44715.1"/>
    </source>
</evidence>
<evidence type="ECO:0000313" key="2">
    <source>
        <dbReference type="Proteomes" id="UP000183971"/>
    </source>
</evidence>
<proteinExistence type="predicted"/>
<dbReference type="EMBL" id="FJOF01000008">
    <property type="protein sequence ID" value="CZR44715.1"/>
    <property type="molecule type" value="Genomic_DNA"/>
</dbReference>
<dbReference type="RefSeq" id="XP_031085249.1">
    <property type="nucleotide sequence ID" value="XM_031219496.1"/>
</dbReference>
<comment type="caution">
    <text evidence="1">The sequence shown here is derived from an EMBL/GenBank/DDBJ whole genome shotgun (WGS) entry which is preliminary data.</text>
</comment>